<evidence type="ECO:0000313" key="4">
    <source>
        <dbReference type="Proteomes" id="UP000838686"/>
    </source>
</evidence>
<evidence type="ECO:0000259" key="2">
    <source>
        <dbReference type="Pfam" id="PF02517"/>
    </source>
</evidence>
<reference evidence="3" key="1">
    <citation type="submission" date="2022-01" db="EMBL/GenBank/DDBJ databases">
        <authorList>
            <person name="Criscuolo A."/>
        </authorList>
    </citation>
    <scope>NUCLEOTIDE SEQUENCE</scope>
    <source>
        <strain evidence="3">CIP111893</strain>
    </source>
</reference>
<proteinExistence type="predicted"/>
<keyword evidence="1" id="KW-1133">Transmembrane helix</keyword>
<dbReference type="EMBL" id="CAKMMF010000006">
    <property type="protein sequence ID" value="CAH1200707.1"/>
    <property type="molecule type" value="Genomic_DNA"/>
</dbReference>
<feature type="transmembrane region" description="Helical" evidence="1">
    <location>
        <begin position="236"/>
        <end position="257"/>
    </location>
</feature>
<comment type="caution">
    <text evidence="3">The sequence shown here is derived from an EMBL/GenBank/DDBJ whole genome shotgun (WGS) entry which is preliminary data.</text>
</comment>
<feature type="transmembrane region" description="Helical" evidence="1">
    <location>
        <begin position="15"/>
        <end position="41"/>
    </location>
</feature>
<organism evidence="3 4">
    <name type="scientific">Paenibacillus plantiphilus</name>
    <dbReference type="NCBI Taxonomy" id="2905650"/>
    <lineage>
        <taxon>Bacteria</taxon>
        <taxon>Bacillati</taxon>
        <taxon>Bacillota</taxon>
        <taxon>Bacilli</taxon>
        <taxon>Bacillales</taxon>
        <taxon>Paenibacillaceae</taxon>
        <taxon>Paenibacillus</taxon>
    </lineage>
</organism>
<feature type="transmembrane region" description="Helical" evidence="1">
    <location>
        <begin position="154"/>
        <end position="177"/>
    </location>
</feature>
<dbReference type="Pfam" id="PF02517">
    <property type="entry name" value="Rce1-like"/>
    <property type="match status" value="1"/>
</dbReference>
<feature type="transmembrane region" description="Helical" evidence="1">
    <location>
        <begin position="97"/>
        <end position="115"/>
    </location>
</feature>
<name>A0ABM9C2Y3_9BACL</name>
<dbReference type="RefSeq" id="WP_236339876.1">
    <property type="nucleotide sequence ID" value="NZ_CAKMMF010000006.1"/>
</dbReference>
<dbReference type="InterPro" id="IPR003675">
    <property type="entry name" value="Rce1/LyrA-like_dom"/>
</dbReference>
<dbReference type="Proteomes" id="UP000838686">
    <property type="component" value="Unassembled WGS sequence"/>
</dbReference>
<keyword evidence="4" id="KW-1185">Reference proteome</keyword>
<evidence type="ECO:0000256" key="1">
    <source>
        <dbReference type="SAM" id="Phobius"/>
    </source>
</evidence>
<protein>
    <recommendedName>
        <fullName evidence="2">CAAX prenyl protease 2/Lysostaphin resistance protein A-like domain-containing protein</fullName>
    </recommendedName>
</protein>
<accession>A0ABM9C2Y3</accession>
<evidence type="ECO:0000313" key="3">
    <source>
        <dbReference type="EMBL" id="CAH1200707.1"/>
    </source>
</evidence>
<feature type="domain" description="CAAX prenyl protease 2/Lysostaphin resistance protein A-like" evidence="2">
    <location>
        <begin position="158"/>
        <end position="241"/>
    </location>
</feature>
<keyword evidence="1" id="KW-0812">Transmembrane</keyword>
<sequence>MHDEMEVKQYSVRKILGLWALVALPMLLMRFGLMPVLVPIVSFHPGILYWLLMIASMIWQFVLSVIILRRELGPLSWEKLKQRLWLNHPIHPRTHRVYKLAYSFTIPIILYAFFFESSGLFGFMEEAINRLFPAMAPEEYTLIENLATPEFVGAWYLLGIALVSCLFNYLLGEELFFRGVLLPKMRGAFGRWDWAMNGVLFAAYHLHKISEIPLFIIGSIFYGFLNVKYRSFWPAIIIHGVEAIPLLLGVAAVVLGFL</sequence>
<feature type="transmembrane region" description="Helical" evidence="1">
    <location>
        <begin position="47"/>
        <end position="68"/>
    </location>
</feature>
<keyword evidence="1" id="KW-0472">Membrane</keyword>
<gene>
    <name evidence="3" type="ORF">PAECIP111893_01539</name>
</gene>